<evidence type="ECO:0000256" key="5">
    <source>
        <dbReference type="ARBA" id="ARBA00022989"/>
    </source>
</evidence>
<evidence type="ECO:0000313" key="10">
    <source>
        <dbReference type="EMBL" id="KAK0392586.1"/>
    </source>
</evidence>
<evidence type="ECO:0000256" key="1">
    <source>
        <dbReference type="ARBA" id="ARBA00004141"/>
    </source>
</evidence>
<dbReference type="PRINTS" id="PR00171">
    <property type="entry name" value="SUGRTRNSPORT"/>
</dbReference>
<dbReference type="Proteomes" id="UP001175261">
    <property type="component" value="Unassembled WGS sequence"/>
</dbReference>
<feature type="domain" description="Major facilitator superfamily (MFS) profile" evidence="9">
    <location>
        <begin position="1"/>
        <end position="438"/>
    </location>
</feature>
<dbReference type="GO" id="GO:0005351">
    <property type="term" value="F:carbohydrate:proton symporter activity"/>
    <property type="evidence" value="ECO:0007669"/>
    <property type="project" value="TreeGrafter"/>
</dbReference>
<proteinExistence type="inferred from homology"/>
<dbReference type="NCBIfam" id="TIGR00879">
    <property type="entry name" value="SP"/>
    <property type="match status" value="1"/>
</dbReference>
<comment type="subcellular location">
    <subcellularLocation>
        <location evidence="1">Membrane</location>
        <topology evidence="1">Multi-pass membrane protein</topology>
    </subcellularLocation>
</comment>
<accession>A0AA39GSE5</accession>
<evidence type="ECO:0000313" key="11">
    <source>
        <dbReference type="Proteomes" id="UP001175261"/>
    </source>
</evidence>
<name>A0AA39GSE5_SARSR</name>
<keyword evidence="11" id="KW-1185">Reference proteome</keyword>
<keyword evidence="4 8" id="KW-0812">Transmembrane</keyword>
<comment type="caution">
    <text evidence="10">The sequence shown here is derived from an EMBL/GenBank/DDBJ whole genome shotgun (WGS) entry which is preliminary data.</text>
</comment>
<dbReference type="PROSITE" id="PS00216">
    <property type="entry name" value="SUGAR_TRANSPORT_1"/>
    <property type="match status" value="1"/>
</dbReference>
<feature type="transmembrane region" description="Helical" evidence="8">
    <location>
        <begin position="349"/>
        <end position="373"/>
    </location>
</feature>
<feature type="transmembrane region" description="Helical" evidence="8">
    <location>
        <begin position="67"/>
        <end position="87"/>
    </location>
</feature>
<dbReference type="InterPro" id="IPR050360">
    <property type="entry name" value="MFS_Sugar_Transporters"/>
</dbReference>
<dbReference type="AlphaFoldDB" id="A0AA39GSE5"/>
<gene>
    <name evidence="10" type="ORF">NLU13_2081</name>
</gene>
<feature type="transmembrane region" description="Helical" evidence="8">
    <location>
        <begin position="285"/>
        <end position="306"/>
    </location>
</feature>
<evidence type="ECO:0000256" key="3">
    <source>
        <dbReference type="ARBA" id="ARBA00022448"/>
    </source>
</evidence>
<dbReference type="GO" id="GO:0016020">
    <property type="term" value="C:membrane"/>
    <property type="evidence" value="ECO:0007669"/>
    <property type="project" value="UniProtKB-SubCell"/>
</dbReference>
<dbReference type="InterPro" id="IPR005829">
    <property type="entry name" value="Sugar_transporter_CS"/>
</dbReference>
<feature type="transmembrane region" description="Helical" evidence="8">
    <location>
        <begin position="415"/>
        <end position="434"/>
    </location>
</feature>
<dbReference type="PANTHER" id="PTHR48022">
    <property type="entry name" value="PLASTIDIC GLUCOSE TRANSPORTER 4"/>
    <property type="match status" value="1"/>
</dbReference>
<feature type="transmembrane region" description="Helical" evidence="8">
    <location>
        <begin position="158"/>
        <end position="179"/>
    </location>
</feature>
<evidence type="ECO:0000256" key="2">
    <source>
        <dbReference type="ARBA" id="ARBA00010992"/>
    </source>
</evidence>
<evidence type="ECO:0000259" key="9">
    <source>
        <dbReference type="PROSITE" id="PS50850"/>
    </source>
</evidence>
<evidence type="ECO:0000256" key="8">
    <source>
        <dbReference type="SAM" id="Phobius"/>
    </source>
</evidence>
<keyword evidence="6 8" id="KW-0472">Membrane</keyword>
<keyword evidence="5 8" id="KW-1133">Transmembrane helix</keyword>
<feature type="transmembrane region" description="Helical" evidence="8">
    <location>
        <begin position="313"/>
        <end position="337"/>
    </location>
</feature>
<dbReference type="InterPro" id="IPR020846">
    <property type="entry name" value="MFS_dom"/>
</dbReference>
<evidence type="ECO:0000256" key="6">
    <source>
        <dbReference type="ARBA" id="ARBA00023136"/>
    </source>
</evidence>
<keyword evidence="3 7" id="KW-0813">Transport</keyword>
<reference evidence="10" key="1">
    <citation type="submission" date="2022-10" db="EMBL/GenBank/DDBJ databases">
        <title>Determination and structural analysis of whole genome sequence of Sarocladium strictum F4-1.</title>
        <authorList>
            <person name="Hu L."/>
            <person name="Jiang Y."/>
        </authorList>
    </citation>
    <scope>NUCLEOTIDE SEQUENCE</scope>
    <source>
        <strain evidence="10">F4-1</strain>
    </source>
</reference>
<feature type="transmembrane region" description="Helical" evidence="8">
    <location>
        <begin position="252"/>
        <end position="273"/>
    </location>
</feature>
<dbReference type="PANTHER" id="PTHR48022:SF11">
    <property type="entry name" value="MONOSACCHARIDE TRANSPORTER (HXT8), PUTATIVE (AFU_ORTHOLOGUE AFUA_2G08120)-RELATED"/>
    <property type="match status" value="1"/>
</dbReference>
<feature type="transmembrane region" description="Helical" evidence="8">
    <location>
        <begin position="126"/>
        <end position="146"/>
    </location>
</feature>
<evidence type="ECO:0000256" key="7">
    <source>
        <dbReference type="RuleBase" id="RU003346"/>
    </source>
</evidence>
<feature type="transmembrane region" description="Helical" evidence="8">
    <location>
        <begin position="93"/>
        <end position="114"/>
    </location>
</feature>
<dbReference type="PROSITE" id="PS50850">
    <property type="entry name" value="MFS"/>
    <property type="match status" value="1"/>
</dbReference>
<dbReference type="Pfam" id="PF00083">
    <property type="entry name" value="Sugar_tr"/>
    <property type="match status" value="1"/>
</dbReference>
<evidence type="ECO:0000256" key="4">
    <source>
        <dbReference type="ARBA" id="ARBA00022692"/>
    </source>
</evidence>
<organism evidence="10 11">
    <name type="scientific">Sarocladium strictum</name>
    <name type="common">Black bundle disease fungus</name>
    <name type="synonym">Acremonium strictum</name>
    <dbReference type="NCBI Taxonomy" id="5046"/>
    <lineage>
        <taxon>Eukaryota</taxon>
        <taxon>Fungi</taxon>
        <taxon>Dikarya</taxon>
        <taxon>Ascomycota</taxon>
        <taxon>Pezizomycotina</taxon>
        <taxon>Sordariomycetes</taxon>
        <taxon>Hypocreomycetidae</taxon>
        <taxon>Hypocreales</taxon>
        <taxon>Sarocladiaceae</taxon>
        <taxon>Sarocladium</taxon>
    </lineage>
</organism>
<dbReference type="InterPro" id="IPR036259">
    <property type="entry name" value="MFS_trans_sf"/>
</dbReference>
<comment type="similarity">
    <text evidence="2 7">Belongs to the major facilitator superfamily. Sugar transporter (TC 2.A.1.1) family.</text>
</comment>
<dbReference type="Gene3D" id="1.20.1250.20">
    <property type="entry name" value="MFS general substrate transporter like domains"/>
    <property type="match status" value="1"/>
</dbReference>
<sequence>MAYLGFASFATSIGQPGFYEYFDLSLEGPRAPFTNHILGAVNALFFFGATVGALAGGPFADQYGRRIALMVASVLSIVGGALAAGSVHIAMLIVVRVLQGTGLGALATLTPIYLAEASTPSKRGMLTGLHGFFLVSGYNVSAWVGFGCYFSSNLTFGWRGPIAFTCVPAILLLIGCVWIPESPRWLLMVGRTEEAWTGISRLHTMADDPDQLATHEEFYQMRKQIELERTNPGGYWAILTTPSYRKRAFLSCYVQFAANSTGGLVINYYSIVIYGNLGLTGYMPLLLYALYTLVGAVGNLGSLLTLDWTGRRFALITGFSGCLLALTLEIAMVAEFVVSEHPNEAGQKVAIFAIFFFVFFYGFFIDAASFVYSSEVYPTNIRSRGVAMATATYFISCITYVTPGATALAAISWRYFVVFACLTAVTILVLYFVYPETKGKSLEELNAIFGDAVVVRLTDATEEELREMDLDIKGQLGAELVERRDRA</sequence>
<feature type="transmembrane region" description="Helical" evidence="8">
    <location>
        <begin position="38"/>
        <end position="60"/>
    </location>
</feature>
<dbReference type="SUPFAM" id="SSF103473">
    <property type="entry name" value="MFS general substrate transporter"/>
    <property type="match status" value="1"/>
</dbReference>
<dbReference type="InterPro" id="IPR003663">
    <property type="entry name" value="Sugar/inositol_transpt"/>
</dbReference>
<feature type="transmembrane region" description="Helical" evidence="8">
    <location>
        <begin position="385"/>
        <end position="403"/>
    </location>
</feature>
<protein>
    <recommendedName>
        <fullName evidence="9">Major facilitator superfamily (MFS) profile domain-containing protein</fullName>
    </recommendedName>
</protein>
<dbReference type="InterPro" id="IPR005828">
    <property type="entry name" value="MFS_sugar_transport-like"/>
</dbReference>
<dbReference type="EMBL" id="JAPDFR010000001">
    <property type="protein sequence ID" value="KAK0392586.1"/>
    <property type="molecule type" value="Genomic_DNA"/>
</dbReference>